<dbReference type="STRING" id="745411.B3C1_00215"/>
<protein>
    <submittedName>
        <fullName evidence="1">Uncharacterized protein</fullName>
    </submittedName>
</protein>
<evidence type="ECO:0000313" key="2">
    <source>
        <dbReference type="Proteomes" id="UP000006755"/>
    </source>
</evidence>
<dbReference type="EMBL" id="AMRI01000001">
    <property type="protein sequence ID" value="EKE77837.1"/>
    <property type="molecule type" value="Genomic_DNA"/>
</dbReference>
<organism evidence="1 2">
    <name type="scientific">Gallaecimonas xiamenensis 3-C-1</name>
    <dbReference type="NCBI Taxonomy" id="745411"/>
    <lineage>
        <taxon>Bacteria</taxon>
        <taxon>Pseudomonadati</taxon>
        <taxon>Pseudomonadota</taxon>
        <taxon>Gammaproteobacteria</taxon>
        <taxon>Enterobacterales</taxon>
        <taxon>Gallaecimonadaceae</taxon>
        <taxon>Gallaecimonas</taxon>
    </lineage>
</organism>
<evidence type="ECO:0000313" key="1">
    <source>
        <dbReference type="EMBL" id="EKE77837.1"/>
    </source>
</evidence>
<gene>
    <name evidence="1" type="ORF">B3C1_00215</name>
</gene>
<comment type="caution">
    <text evidence="1">The sequence shown here is derived from an EMBL/GenBank/DDBJ whole genome shotgun (WGS) entry which is preliminary data.</text>
</comment>
<proteinExistence type="predicted"/>
<dbReference type="RefSeq" id="WP_008482105.1">
    <property type="nucleotide sequence ID" value="NZ_AMRI01000001.1"/>
</dbReference>
<dbReference type="OrthoDB" id="288259at2"/>
<accession>K2JTH9</accession>
<dbReference type="Proteomes" id="UP000006755">
    <property type="component" value="Unassembled WGS sequence"/>
</dbReference>
<dbReference type="AlphaFoldDB" id="K2JTH9"/>
<reference evidence="1 2" key="1">
    <citation type="journal article" date="2012" name="J. Bacteriol.">
        <title>Genome Sequence of Gallaecimonas xiamenensis Type Strain 3-C-1.</title>
        <authorList>
            <person name="Lai Q."/>
            <person name="Wang L."/>
            <person name="Wang W."/>
            <person name="Shao Z."/>
        </authorList>
    </citation>
    <scope>NUCLEOTIDE SEQUENCE [LARGE SCALE GENOMIC DNA]</scope>
    <source>
        <strain evidence="1 2">3-C-1</strain>
    </source>
</reference>
<keyword evidence="2" id="KW-1185">Reference proteome</keyword>
<name>K2JTH9_9GAMM</name>
<sequence length="76" mass="8572">MTDMASCPLKWAYPCPLRWQDLPEGTQPGVRHCPQCRQDVFLVHSQAELEANSSRSRCVALDPGPKSNIIMGRFKD</sequence>